<feature type="chain" id="PRO_5047249899" evidence="1">
    <location>
        <begin position="20"/>
        <end position="419"/>
    </location>
</feature>
<dbReference type="SUPFAM" id="SSF56954">
    <property type="entry name" value="Outer membrane efflux proteins (OEP)"/>
    <property type="match status" value="1"/>
</dbReference>
<reference evidence="2 3" key="1">
    <citation type="submission" date="2020-11" db="EMBL/GenBank/DDBJ databases">
        <title>The genome sequence of Novosphingobium sp. 1Y9A.</title>
        <authorList>
            <person name="Liu Y."/>
        </authorList>
    </citation>
    <scope>NUCLEOTIDE SEQUENCE [LARGE SCALE GENOMIC DNA]</scope>
    <source>
        <strain evidence="2 3">1Y9A</strain>
    </source>
</reference>
<dbReference type="PANTHER" id="PTHR30203">
    <property type="entry name" value="OUTER MEMBRANE CATION EFFLUX PROTEIN"/>
    <property type="match status" value="1"/>
</dbReference>
<dbReference type="Gene3D" id="1.20.1600.10">
    <property type="entry name" value="Outer membrane efflux proteins (OEP)"/>
    <property type="match status" value="1"/>
</dbReference>
<dbReference type="RefSeq" id="WP_196277366.1">
    <property type="nucleotide sequence ID" value="NZ_JADQDC010000021.1"/>
</dbReference>
<dbReference type="EMBL" id="JADQDC010000021">
    <property type="protein sequence ID" value="MBF9153097.1"/>
    <property type="molecule type" value="Genomic_DNA"/>
</dbReference>
<organism evidence="2 3">
    <name type="scientific">Novosphingobium jiangmenense</name>
    <dbReference type="NCBI Taxonomy" id="2791981"/>
    <lineage>
        <taxon>Bacteria</taxon>
        <taxon>Pseudomonadati</taxon>
        <taxon>Pseudomonadota</taxon>
        <taxon>Alphaproteobacteria</taxon>
        <taxon>Sphingomonadales</taxon>
        <taxon>Sphingomonadaceae</taxon>
        <taxon>Novosphingobium</taxon>
    </lineage>
</organism>
<keyword evidence="1" id="KW-0732">Signal</keyword>
<name>A0ABS0HLH0_9SPHN</name>
<proteinExistence type="predicted"/>
<evidence type="ECO:0000313" key="2">
    <source>
        <dbReference type="EMBL" id="MBF9153097.1"/>
    </source>
</evidence>
<dbReference type="Proteomes" id="UP000600799">
    <property type="component" value="Unassembled WGS sequence"/>
</dbReference>
<gene>
    <name evidence="2" type="ORF">I2488_19010</name>
</gene>
<protein>
    <submittedName>
        <fullName evidence="2">TolC family protein</fullName>
    </submittedName>
</protein>
<keyword evidence="3" id="KW-1185">Reference proteome</keyword>
<feature type="signal peptide" evidence="1">
    <location>
        <begin position="1"/>
        <end position="19"/>
    </location>
</feature>
<evidence type="ECO:0000256" key="1">
    <source>
        <dbReference type="SAM" id="SignalP"/>
    </source>
</evidence>
<dbReference type="PANTHER" id="PTHR30203:SF24">
    <property type="entry name" value="BLR4935 PROTEIN"/>
    <property type="match status" value="1"/>
</dbReference>
<sequence length="419" mass="45445">MKYRLVFAWPLLMAAPILAQSADQSVPGLPDAAVQEAIETHPRSRAADAKVEAARQEATALRVTSNEFTLSGDVGRRTIEDEGRYTEYTVALERPIRLPGKTALDRKAGTLAVRVAELRAEDARHQLALQLNELWWDWMGAAAEARTLAETQQTLERAYRGVDSQVRVQDAAQVDADRAMAEVAMNRASLDAALSRAGIARERLAAQFPQLALPAEAPALSRPGLPPEELARLREAVMTCNHELPAALAEAERLAALAERSRRNRIADPTIGAQFFSERGGLEKGAGIVFSIPLGGRYRAALSDQAQAEAQVAIADAASARFDVLEMATTDHSAALGTVQSWKATEAAAASSRRAADRLQAGNRLGHVDLADLLFAERQAKDAALAETQARATALRAETKLRIDAHHLWLDCEHEQQQP</sequence>
<comment type="caution">
    <text evidence="2">The sequence shown here is derived from an EMBL/GenBank/DDBJ whole genome shotgun (WGS) entry which is preliminary data.</text>
</comment>
<dbReference type="InterPro" id="IPR010131">
    <property type="entry name" value="MdtP/NodT-like"/>
</dbReference>
<accession>A0ABS0HLH0</accession>
<evidence type="ECO:0000313" key="3">
    <source>
        <dbReference type="Proteomes" id="UP000600799"/>
    </source>
</evidence>